<name>A0ABS2QCI9_9BACI</name>
<organism evidence="1 2">
    <name type="scientific">Peribacillus deserti</name>
    <dbReference type="NCBI Taxonomy" id="673318"/>
    <lineage>
        <taxon>Bacteria</taxon>
        <taxon>Bacillati</taxon>
        <taxon>Bacillota</taxon>
        <taxon>Bacilli</taxon>
        <taxon>Bacillales</taxon>
        <taxon>Bacillaceae</taxon>
        <taxon>Peribacillus</taxon>
    </lineage>
</organism>
<sequence length="30" mass="3439">MAERWKKRGGMSCCDGGETRWGESSKWYGV</sequence>
<evidence type="ECO:0000313" key="1">
    <source>
        <dbReference type="EMBL" id="MBM7690871.1"/>
    </source>
</evidence>
<dbReference type="EMBL" id="JAFBFI010000001">
    <property type="protein sequence ID" value="MBM7690871.1"/>
    <property type="molecule type" value="Genomic_DNA"/>
</dbReference>
<dbReference type="Proteomes" id="UP000823486">
    <property type="component" value="Unassembled WGS sequence"/>
</dbReference>
<gene>
    <name evidence="1" type="ORF">JOC77_000274</name>
</gene>
<proteinExistence type="predicted"/>
<comment type="caution">
    <text evidence="1">The sequence shown here is derived from an EMBL/GenBank/DDBJ whole genome shotgun (WGS) entry which is preliminary data.</text>
</comment>
<evidence type="ECO:0000313" key="2">
    <source>
        <dbReference type="Proteomes" id="UP000823486"/>
    </source>
</evidence>
<keyword evidence="2" id="KW-1185">Reference proteome</keyword>
<accession>A0ABS2QCI9</accession>
<protein>
    <submittedName>
        <fullName evidence="1">Uncharacterized protein</fullName>
    </submittedName>
</protein>
<reference evidence="1 2" key="1">
    <citation type="submission" date="2021-01" db="EMBL/GenBank/DDBJ databases">
        <title>Genomic Encyclopedia of Type Strains, Phase IV (KMG-IV): sequencing the most valuable type-strain genomes for metagenomic binning, comparative biology and taxonomic classification.</title>
        <authorList>
            <person name="Goeker M."/>
        </authorList>
    </citation>
    <scope>NUCLEOTIDE SEQUENCE [LARGE SCALE GENOMIC DNA]</scope>
    <source>
        <strain evidence="1 2">DSM 105482</strain>
    </source>
</reference>